<reference evidence="5 6" key="1">
    <citation type="submission" date="2016-08" db="EMBL/GenBank/DDBJ databases">
        <title>Characterization of Isolates of Eisenbergiella tayi Derived from Blood Cultures, Using Whole Genome Sequencing.</title>
        <authorList>
            <person name="Bernier A.-M."/>
            <person name="Burdz T."/>
            <person name="Wiebe D."/>
            <person name="Bernard K."/>
        </authorList>
    </citation>
    <scope>NUCLEOTIDE SEQUENCE [LARGE SCALE GENOMIC DNA]</scope>
    <source>
        <strain evidence="5 6">NML120146</strain>
    </source>
</reference>
<comment type="caution">
    <text evidence="5">The sequence shown here is derived from an EMBL/GenBank/DDBJ whole genome shotgun (WGS) entry which is preliminary data.</text>
</comment>
<dbReference type="InterPro" id="IPR014883">
    <property type="entry name" value="VRR_NUC"/>
</dbReference>
<comment type="cofactor">
    <cofactor evidence="1">
        <name>Mg(2+)</name>
        <dbReference type="ChEBI" id="CHEBI:18420"/>
    </cofactor>
</comment>
<keyword evidence="2" id="KW-0540">Nuclease</keyword>
<name>A0ABX3A7G2_9FIRM</name>
<dbReference type="SMART" id="SM00990">
    <property type="entry name" value="VRR_NUC"/>
    <property type="match status" value="1"/>
</dbReference>
<evidence type="ECO:0000256" key="3">
    <source>
        <dbReference type="ARBA" id="ARBA00022801"/>
    </source>
</evidence>
<dbReference type="InterPro" id="IPR011856">
    <property type="entry name" value="tRNA_endonuc-like_dom_sf"/>
</dbReference>
<accession>A0ABX3A7G2</accession>
<organism evidence="5 6">
    <name type="scientific">Eisenbergiella tayi</name>
    <dbReference type="NCBI Taxonomy" id="1432052"/>
    <lineage>
        <taxon>Bacteria</taxon>
        <taxon>Bacillati</taxon>
        <taxon>Bacillota</taxon>
        <taxon>Clostridia</taxon>
        <taxon>Lachnospirales</taxon>
        <taxon>Lachnospiraceae</taxon>
        <taxon>Eisenbergiella</taxon>
    </lineage>
</organism>
<keyword evidence="6" id="KW-1185">Reference proteome</keyword>
<proteinExistence type="predicted"/>
<dbReference type="RefSeq" id="WP_069408904.1">
    <property type="nucleotide sequence ID" value="NZ_MEHD01000054.1"/>
</dbReference>
<dbReference type="Pfam" id="PF08774">
    <property type="entry name" value="VRR_NUC"/>
    <property type="match status" value="1"/>
</dbReference>
<evidence type="ECO:0000256" key="1">
    <source>
        <dbReference type="ARBA" id="ARBA00001946"/>
    </source>
</evidence>
<evidence type="ECO:0000256" key="2">
    <source>
        <dbReference type="ARBA" id="ARBA00022722"/>
    </source>
</evidence>
<dbReference type="Gene3D" id="3.40.1350.10">
    <property type="match status" value="1"/>
</dbReference>
<feature type="domain" description="VRR-NUC" evidence="4">
    <location>
        <begin position="9"/>
        <end position="110"/>
    </location>
</feature>
<dbReference type="EMBL" id="MEHD01000054">
    <property type="protein sequence ID" value="ODR45072.1"/>
    <property type="molecule type" value="Genomic_DNA"/>
</dbReference>
<keyword evidence="3" id="KW-0378">Hydrolase</keyword>
<dbReference type="Proteomes" id="UP000094869">
    <property type="component" value="Unassembled WGS sequence"/>
</dbReference>
<evidence type="ECO:0000313" key="5">
    <source>
        <dbReference type="EMBL" id="ODR45072.1"/>
    </source>
</evidence>
<protein>
    <recommendedName>
        <fullName evidence="4">VRR-NUC domain-containing protein</fullName>
    </recommendedName>
</protein>
<evidence type="ECO:0000313" key="6">
    <source>
        <dbReference type="Proteomes" id="UP000094869"/>
    </source>
</evidence>
<sequence length="203" mass="22612">MYGNLKRGEDTEQMGVIDWANWNLQRFPELKMLYHVPNGGKRNPAEAARFKAMGVKAGVPDLCLPVPMNGYAGLYIEMKYSNNKPTAAQKEWIKNLKEYGYKVTVCYGGTEATAELEAYLQGSRTILTDPMNENCKPQKRIEIYCSSEDTENIRSALCMAAAKGSCVFGSDFVPKCCIDSPKAETHEDCCACVLQNVAFAEYD</sequence>
<evidence type="ECO:0000259" key="4">
    <source>
        <dbReference type="SMART" id="SM00990"/>
    </source>
</evidence>
<gene>
    <name evidence="5" type="ORF">BEI63_30485</name>
</gene>